<accession>A0ABC8RCJ7</accession>
<reference evidence="2 3" key="1">
    <citation type="submission" date="2024-02" db="EMBL/GenBank/DDBJ databases">
        <authorList>
            <person name="Vignale AGUSTIN F."/>
            <person name="Sosa J E."/>
            <person name="Modenutti C."/>
        </authorList>
    </citation>
    <scope>NUCLEOTIDE SEQUENCE [LARGE SCALE GENOMIC DNA]</scope>
</reference>
<gene>
    <name evidence="2" type="ORF">ILEXP_LOCUS10176</name>
</gene>
<evidence type="ECO:0000313" key="3">
    <source>
        <dbReference type="Proteomes" id="UP001642360"/>
    </source>
</evidence>
<dbReference type="Proteomes" id="UP001642360">
    <property type="component" value="Unassembled WGS sequence"/>
</dbReference>
<dbReference type="AlphaFoldDB" id="A0ABC8RCJ7"/>
<feature type="region of interest" description="Disordered" evidence="1">
    <location>
        <begin position="93"/>
        <end position="118"/>
    </location>
</feature>
<protein>
    <submittedName>
        <fullName evidence="2">Uncharacterized protein</fullName>
    </submittedName>
</protein>
<name>A0ABC8RCJ7_9AQUA</name>
<dbReference type="EMBL" id="CAUOFW020001228">
    <property type="protein sequence ID" value="CAK9142493.1"/>
    <property type="molecule type" value="Genomic_DNA"/>
</dbReference>
<comment type="caution">
    <text evidence="2">The sequence shown here is derived from an EMBL/GenBank/DDBJ whole genome shotgun (WGS) entry which is preliminary data.</text>
</comment>
<organism evidence="2 3">
    <name type="scientific">Ilex paraguariensis</name>
    <name type="common">yerba mate</name>
    <dbReference type="NCBI Taxonomy" id="185542"/>
    <lineage>
        <taxon>Eukaryota</taxon>
        <taxon>Viridiplantae</taxon>
        <taxon>Streptophyta</taxon>
        <taxon>Embryophyta</taxon>
        <taxon>Tracheophyta</taxon>
        <taxon>Spermatophyta</taxon>
        <taxon>Magnoliopsida</taxon>
        <taxon>eudicotyledons</taxon>
        <taxon>Gunneridae</taxon>
        <taxon>Pentapetalae</taxon>
        <taxon>asterids</taxon>
        <taxon>campanulids</taxon>
        <taxon>Aquifoliales</taxon>
        <taxon>Aquifoliaceae</taxon>
        <taxon>Ilex</taxon>
    </lineage>
</organism>
<sequence length="142" mass="16157">SLFDVFNEEGVRNDGDTGVRHFVIIKEINDEDLNGLEESQVTIVCSTRKNKQPYLLEYVEKERIGIERDSAIVGGDIERKELGLKETVQQLGGDIENERVGAETDNETSNGSDFHDNEYDVEEDDKMFETYVDMDVEWAGCD</sequence>
<evidence type="ECO:0000256" key="1">
    <source>
        <dbReference type="SAM" id="MobiDB-lite"/>
    </source>
</evidence>
<keyword evidence="3" id="KW-1185">Reference proteome</keyword>
<feature type="non-terminal residue" evidence="2">
    <location>
        <position position="1"/>
    </location>
</feature>
<proteinExistence type="predicted"/>
<evidence type="ECO:0000313" key="2">
    <source>
        <dbReference type="EMBL" id="CAK9142493.1"/>
    </source>
</evidence>